<keyword evidence="2" id="KW-1185">Reference proteome</keyword>
<dbReference type="AlphaFoldDB" id="A0A8J5J3Y4"/>
<comment type="caution">
    <text evidence="1">The sequence shown here is derived from an EMBL/GenBank/DDBJ whole genome shotgun (WGS) entry which is preliminary data.</text>
</comment>
<sequence>MARSEVEPGYLGWREGGVAGARGEDHGSLAKGRLAHRAVGGSEFKQVETVEDLTPSCNPTEHTLELNVQHGTPLFQAFGAPRPNGRRHCGRPPSTTVQQASSFTAEALVQVRAQLSQLAKIGGVGLMLRSLRVCQRQSCRVPGLVQVRRAWEPLLGSKASRTSSLCGSRRPQQR</sequence>
<organism evidence="1 2">
    <name type="scientific">Phytophthora aleatoria</name>
    <dbReference type="NCBI Taxonomy" id="2496075"/>
    <lineage>
        <taxon>Eukaryota</taxon>
        <taxon>Sar</taxon>
        <taxon>Stramenopiles</taxon>
        <taxon>Oomycota</taxon>
        <taxon>Peronosporomycetes</taxon>
        <taxon>Peronosporales</taxon>
        <taxon>Peronosporaceae</taxon>
        <taxon>Phytophthora</taxon>
    </lineage>
</organism>
<dbReference type="EMBL" id="JAENGY010000002">
    <property type="protein sequence ID" value="KAG6977653.1"/>
    <property type="molecule type" value="Genomic_DNA"/>
</dbReference>
<evidence type="ECO:0000313" key="1">
    <source>
        <dbReference type="EMBL" id="KAG6977653.1"/>
    </source>
</evidence>
<accession>A0A8J5J3Y4</accession>
<dbReference type="Proteomes" id="UP000709295">
    <property type="component" value="Unassembled WGS sequence"/>
</dbReference>
<evidence type="ECO:0000313" key="2">
    <source>
        <dbReference type="Proteomes" id="UP000709295"/>
    </source>
</evidence>
<name>A0A8J5J3Y4_9STRA</name>
<gene>
    <name evidence="1" type="ORF">JG688_00000097</name>
</gene>
<proteinExistence type="predicted"/>
<protein>
    <submittedName>
        <fullName evidence="1">Uncharacterized protein</fullName>
    </submittedName>
</protein>
<reference evidence="1" key="1">
    <citation type="submission" date="2021-01" db="EMBL/GenBank/DDBJ databases">
        <title>Phytophthora aleatoria, a newly-described species from Pinus radiata is distinct from Phytophthora cactorum isolates based on comparative genomics.</title>
        <authorList>
            <person name="Mcdougal R."/>
            <person name="Panda P."/>
            <person name="Williams N."/>
            <person name="Studholme D.J."/>
        </authorList>
    </citation>
    <scope>NUCLEOTIDE SEQUENCE</scope>
    <source>
        <strain evidence="1">NZFS 4037</strain>
    </source>
</reference>